<feature type="region of interest" description="Disordered" evidence="2">
    <location>
        <begin position="132"/>
        <end position="233"/>
    </location>
</feature>
<dbReference type="AlphaFoldDB" id="A0A101NN36"/>
<protein>
    <recommendedName>
        <fullName evidence="5">Integrase SAM-like N-terminal domain-containing protein</fullName>
    </recommendedName>
</protein>
<comment type="caution">
    <text evidence="3">The sequence shown here is derived from an EMBL/GenBank/DDBJ whole genome shotgun (WGS) entry which is preliminary data.</text>
</comment>
<feature type="compositionally biased region" description="Polar residues" evidence="2">
    <location>
        <begin position="223"/>
        <end position="233"/>
    </location>
</feature>
<gene>
    <name evidence="3" type="ORF">AQI88_13435</name>
</gene>
<dbReference type="RefSeq" id="WP_066997246.1">
    <property type="nucleotide sequence ID" value="NZ_BNDU01000003.1"/>
</dbReference>
<dbReference type="EMBL" id="LMWL01000023">
    <property type="protein sequence ID" value="KUM96044.1"/>
    <property type="molecule type" value="Genomic_DNA"/>
</dbReference>
<evidence type="ECO:0008006" key="5">
    <source>
        <dbReference type="Google" id="ProtNLM"/>
    </source>
</evidence>
<dbReference type="InterPro" id="IPR010998">
    <property type="entry name" value="Integrase_recombinase_N"/>
</dbReference>
<dbReference type="GO" id="GO:0003677">
    <property type="term" value="F:DNA binding"/>
    <property type="evidence" value="ECO:0007669"/>
    <property type="project" value="UniProtKB-KW"/>
</dbReference>
<feature type="compositionally biased region" description="Basic and acidic residues" evidence="2">
    <location>
        <begin position="132"/>
        <end position="144"/>
    </location>
</feature>
<sequence length="233" mass="25409">MANTKSKRRQRGSIRPNGAGFQVRVYAGRDPLTKKDIYLHEQAETEVEAEKARTKLPHQVDENRHPKTQVTMSFLLDRWLGVAELDETSYERAEGIIRNYLKPTFDDLKAGKLTAEMLELFYARLRQCQDQCEGRRNSKTDPKTKQNHVCEPLAANSGQSRPWGGGSGPEPGGTGPPGSDRARISAGGEVRTPTQALAEADGSPKAATITGGGHVPPGAQQVFPGSTPRSFSD</sequence>
<evidence type="ECO:0000256" key="2">
    <source>
        <dbReference type="SAM" id="MobiDB-lite"/>
    </source>
</evidence>
<evidence type="ECO:0000313" key="4">
    <source>
        <dbReference type="Proteomes" id="UP000054241"/>
    </source>
</evidence>
<organism evidence="3 4">
    <name type="scientific">Streptomyces cellostaticus</name>
    <dbReference type="NCBI Taxonomy" id="67285"/>
    <lineage>
        <taxon>Bacteria</taxon>
        <taxon>Bacillati</taxon>
        <taxon>Actinomycetota</taxon>
        <taxon>Actinomycetes</taxon>
        <taxon>Kitasatosporales</taxon>
        <taxon>Streptomycetaceae</taxon>
        <taxon>Streptomyces</taxon>
    </lineage>
</organism>
<dbReference type="STRING" id="67285.AQI88_13435"/>
<feature type="compositionally biased region" description="Gly residues" evidence="2">
    <location>
        <begin position="163"/>
        <end position="176"/>
    </location>
</feature>
<reference evidence="3 4" key="1">
    <citation type="submission" date="2015-10" db="EMBL/GenBank/DDBJ databases">
        <title>Draft genome sequence of Streptomyces cellostaticus DSM 40189, type strain for the species Streptomyces cellostaticus.</title>
        <authorList>
            <person name="Ruckert C."/>
            <person name="Winkler A."/>
            <person name="Kalinowski J."/>
            <person name="Kampfer P."/>
            <person name="Glaeser S."/>
        </authorList>
    </citation>
    <scope>NUCLEOTIDE SEQUENCE [LARGE SCALE GENOMIC DNA]</scope>
    <source>
        <strain evidence="3 4">DSM 40189</strain>
    </source>
</reference>
<proteinExistence type="predicted"/>
<evidence type="ECO:0000313" key="3">
    <source>
        <dbReference type="EMBL" id="KUM96044.1"/>
    </source>
</evidence>
<dbReference type="Gene3D" id="1.10.150.130">
    <property type="match status" value="1"/>
</dbReference>
<name>A0A101NN36_9ACTN</name>
<keyword evidence="1" id="KW-0238">DNA-binding</keyword>
<feature type="region of interest" description="Disordered" evidence="2">
    <location>
        <begin position="1"/>
        <end position="20"/>
    </location>
</feature>
<keyword evidence="4" id="KW-1185">Reference proteome</keyword>
<accession>A0A101NN36</accession>
<feature type="compositionally biased region" description="Basic residues" evidence="2">
    <location>
        <begin position="1"/>
        <end position="12"/>
    </location>
</feature>
<dbReference type="Proteomes" id="UP000054241">
    <property type="component" value="Unassembled WGS sequence"/>
</dbReference>
<evidence type="ECO:0000256" key="1">
    <source>
        <dbReference type="ARBA" id="ARBA00023125"/>
    </source>
</evidence>
<dbReference type="OrthoDB" id="4326943at2"/>